<sequence>MDRGKLRSGRSRIRSAEDRPHKEGDEVLKPMPITLIDHTITPSENSPSLWARSAKVVDYVIVAGSRTRAGAYVAWNCSIETFGVCFLRLIQVRFWDSHCLVIMGRELNSQFAKGTVQYSEFVTLRDVLRETFPRSLASLPALPPKSVVSKFRPKFLEARRQGLSYFLSCILLNPEFAGSPPVKDFLLNADD</sequence>
<proteinExistence type="inferred from homology"/>
<feature type="compositionally biased region" description="Basic residues" evidence="12">
    <location>
        <begin position="1"/>
        <end position="13"/>
    </location>
</feature>
<evidence type="ECO:0000259" key="13">
    <source>
        <dbReference type="PROSITE" id="PS50195"/>
    </source>
</evidence>
<dbReference type="PANTHER" id="PTHR46571">
    <property type="entry name" value="SORTING NEXIN-8"/>
    <property type="match status" value="1"/>
</dbReference>
<comment type="subcellular location">
    <subcellularLocation>
        <location evidence="2">Endosome</location>
    </subcellularLocation>
    <subcellularLocation>
        <location evidence="3">Membrane</location>
        <topology evidence="3">Peripheral membrane protein</topology>
        <orientation evidence="3">Cytoplasmic side</orientation>
    </subcellularLocation>
    <subcellularLocation>
        <location evidence="1">Vacuole membrane</location>
        <topology evidence="1">Peripheral membrane protein</topology>
    </subcellularLocation>
</comment>
<dbReference type="GO" id="GO:0005829">
    <property type="term" value="C:cytosol"/>
    <property type="evidence" value="ECO:0007669"/>
    <property type="project" value="GOC"/>
</dbReference>
<comment type="function">
    <text evidence="9">Recruits the lipid transfer protein VPS13 to endosomal and vacuolar membranes.</text>
</comment>
<dbReference type="CDD" id="cd07280">
    <property type="entry name" value="PX_YPT35"/>
    <property type="match status" value="1"/>
</dbReference>
<evidence type="ECO:0000256" key="7">
    <source>
        <dbReference type="ARBA" id="ARBA00022753"/>
    </source>
</evidence>
<dbReference type="InterPro" id="IPR028662">
    <property type="entry name" value="SNX8/Mvp1"/>
</dbReference>
<evidence type="ECO:0000256" key="9">
    <source>
        <dbReference type="ARBA" id="ARBA00033728"/>
    </source>
</evidence>
<comment type="similarity">
    <text evidence="4">Belongs to the YPT35 family.</text>
</comment>
<evidence type="ECO:0000256" key="8">
    <source>
        <dbReference type="ARBA" id="ARBA00023136"/>
    </source>
</evidence>
<dbReference type="Gene3D" id="3.30.1520.10">
    <property type="entry name" value="Phox-like domain"/>
    <property type="match status" value="1"/>
</dbReference>
<keyword evidence="15" id="KW-1185">Reference proteome</keyword>
<dbReference type="InterPro" id="IPR001683">
    <property type="entry name" value="PX_dom"/>
</dbReference>
<dbReference type="GO" id="GO:0006886">
    <property type="term" value="P:intracellular protein transport"/>
    <property type="evidence" value="ECO:0007669"/>
    <property type="project" value="TreeGrafter"/>
</dbReference>
<keyword evidence="6" id="KW-0926">Vacuole</keyword>
<evidence type="ECO:0000256" key="4">
    <source>
        <dbReference type="ARBA" id="ARBA00007426"/>
    </source>
</evidence>
<dbReference type="GO" id="GO:0034498">
    <property type="term" value="P:early endosome to Golgi transport"/>
    <property type="evidence" value="ECO:0007669"/>
    <property type="project" value="TreeGrafter"/>
</dbReference>
<evidence type="ECO:0000256" key="12">
    <source>
        <dbReference type="SAM" id="MobiDB-lite"/>
    </source>
</evidence>
<evidence type="ECO:0000313" key="15">
    <source>
        <dbReference type="Proteomes" id="UP001412239"/>
    </source>
</evidence>
<dbReference type="PROSITE" id="PS50195">
    <property type="entry name" value="PX"/>
    <property type="match status" value="1"/>
</dbReference>
<name>A0A292PJM6_9PEZI</name>
<evidence type="ECO:0000313" key="14">
    <source>
        <dbReference type="EMBL" id="CUS07334.1"/>
    </source>
</evidence>
<dbReference type="InterPro" id="IPR037917">
    <property type="entry name" value="Ypt35_PX"/>
</dbReference>
<reference evidence="14" key="1">
    <citation type="submission" date="2015-10" db="EMBL/GenBank/DDBJ databases">
        <authorList>
            <person name="Regsiter A."/>
            <person name="william w."/>
        </authorList>
    </citation>
    <scope>NUCLEOTIDE SEQUENCE</scope>
    <source>
        <strain evidence="14">Montdore</strain>
    </source>
</reference>
<feature type="region of interest" description="Disordered" evidence="12">
    <location>
        <begin position="1"/>
        <end position="25"/>
    </location>
</feature>
<evidence type="ECO:0000256" key="1">
    <source>
        <dbReference type="ARBA" id="ARBA00004148"/>
    </source>
</evidence>
<dbReference type="SMART" id="SM00312">
    <property type="entry name" value="PX"/>
    <property type="match status" value="1"/>
</dbReference>
<keyword evidence="7" id="KW-0967">Endosome</keyword>
<dbReference type="Proteomes" id="UP001412239">
    <property type="component" value="Unassembled WGS sequence"/>
</dbReference>
<feature type="domain" description="PX" evidence="13">
    <location>
        <begin position="53"/>
        <end position="191"/>
    </location>
</feature>
<evidence type="ECO:0000256" key="5">
    <source>
        <dbReference type="ARBA" id="ARBA00014268"/>
    </source>
</evidence>
<organism evidence="14 15">
    <name type="scientific">Tuber aestivum</name>
    <name type="common">summer truffle</name>
    <dbReference type="NCBI Taxonomy" id="59557"/>
    <lineage>
        <taxon>Eukaryota</taxon>
        <taxon>Fungi</taxon>
        <taxon>Dikarya</taxon>
        <taxon>Ascomycota</taxon>
        <taxon>Pezizomycotina</taxon>
        <taxon>Pezizomycetes</taxon>
        <taxon>Pezizales</taxon>
        <taxon>Tuberaceae</taxon>
        <taxon>Tuber</taxon>
    </lineage>
</organism>
<evidence type="ECO:0000256" key="2">
    <source>
        <dbReference type="ARBA" id="ARBA00004177"/>
    </source>
</evidence>
<accession>A0A292PJM6</accession>
<dbReference type="PANTHER" id="PTHR46571:SF1">
    <property type="entry name" value="SORTING NEXIN-8"/>
    <property type="match status" value="1"/>
</dbReference>
<dbReference type="InterPro" id="IPR036871">
    <property type="entry name" value="PX_dom_sf"/>
</dbReference>
<dbReference type="Pfam" id="PF00787">
    <property type="entry name" value="PX"/>
    <property type="match status" value="1"/>
</dbReference>
<dbReference type="SUPFAM" id="SSF64268">
    <property type="entry name" value="PX domain"/>
    <property type="match status" value="1"/>
</dbReference>
<evidence type="ECO:0000256" key="3">
    <source>
        <dbReference type="ARBA" id="ARBA00004287"/>
    </source>
</evidence>
<dbReference type="AlphaFoldDB" id="A0A292PJM6"/>
<protein>
    <recommendedName>
        <fullName evidence="10">Endosomal/vacuolar adapter protein YPT35</fullName>
    </recommendedName>
    <alternativeName>
        <fullName evidence="11">PX domain-containing protein YPT35</fullName>
    </alternativeName>
    <alternativeName>
        <fullName evidence="5">Sorting nexin MVP1</fullName>
    </alternativeName>
</protein>
<feature type="compositionally biased region" description="Basic and acidic residues" evidence="12">
    <location>
        <begin position="14"/>
        <end position="25"/>
    </location>
</feature>
<evidence type="ECO:0000256" key="10">
    <source>
        <dbReference type="ARBA" id="ARBA00033774"/>
    </source>
</evidence>
<evidence type="ECO:0000256" key="6">
    <source>
        <dbReference type="ARBA" id="ARBA00022554"/>
    </source>
</evidence>
<gene>
    <name evidence="14" type="ORF">GSTUAT00008557001</name>
</gene>
<keyword evidence="8" id="KW-0472">Membrane</keyword>
<dbReference type="GO" id="GO:0005774">
    <property type="term" value="C:vacuolar membrane"/>
    <property type="evidence" value="ECO:0007669"/>
    <property type="project" value="UniProtKB-SubCell"/>
</dbReference>
<dbReference type="EMBL" id="LN891216">
    <property type="protein sequence ID" value="CUS07334.1"/>
    <property type="molecule type" value="Genomic_DNA"/>
</dbReference>
<evidence type="ECO:0000256" key="11">
    <source>
        <dbReference type="ARBA" id="ARBA00033785"/>
    </source>
</evidence>
<dbReference type="GO" id="GO:0032266">
    <property type="term" value="F:phosphatidylinositol-3-phosphate binding"/>
    <property type="evidence" value="ECO:0007669"/>
    <property type="project" value="InterPro"/>
</dbReference>
<dbReference type="GO" id="GO:0031901">
    <property type="term" value="C:early endosome membrane"/>
    <property type="evidence" value="ECO:0007669"/>
    <property type="project" value="TreeGrafter"/>
</dbReference>